<dbReference type="InterPro" id="IPR050400">
    <property type="entry name" value="Bact_Cytoskel_RodZ"/>
</dbReference>
<dbReference type="EMBL" id="MGGP01000003">
    <property type="protein sequence ID" value="OGM33412.1"/>
    <property type="molecule type" value="Genomic_DNA"/>
</dbReference>
<feature type="transmembrane region" description="Helical" evidence="1">
    <location>
        <begin position="99"/>
        <end position="118"/>
    </location>
</feature>
<organism evidence="2 3">
    <name type="scientific">Candidatus Woesebacteria bacterium RIFCSPHIGHO2_01_FULL_44_21</name>
    <dbReference type="NCBI Taxonomy" id="1802503"/>
    <lineage>
        <taxon>Bacteria</taxon>
        <taxon>Candidatus Woeseibacteriota</taxon>
    </lineage>
</organism>
<name>A0A1F7Z1H1_9BACT</name>
<comment type="caution">
    <text evidence="2">The sequence shown here is derived from an EMBL/GenBank/DDBJ whole genome shotgun (WGS) entry which is preliminary data.</text>
</comment>
<evidence type="ECO:0000256" key="1">
    <source>
        <dbReference type="SAM" id="Phobius"/>
    </source>
</evidence>
<dbReference type="InterPro" id="IPR013783">
    <property type="entry name" value="Ig-like_fold"/>
</dbReference>
<evidence type="ECO:0000313" key="2">
    <source>
        <dbReference type="EMBL" id="OGM33412.1"/>
    </source>
</evidence>
<dbReference type="InterPro" id="IPR010982">
    <property type="entry name" value="Lambda_DNA-bd_dom_sf"/>
</dbReference>
<dbReference type="AlphaFoldDB" id="A0A1F7Z1H1"/>
<dbReference type="InterPro" id="IPR001387">
    <property type="entry name" value="Cro/C1-type_HTH"/>
</dbReference>
<dbReference type="Gene3D" id="1.10.260.40">
    <property type="entry name" value="lambda repressor-like DNA-binding domains"/>
    <property type="match status" value="1"/>
</dbReference>
<dbReference type="SUPFAM" id="SSF47413">
    <property type="entry name" value="lambda repressor-like DNA-binding domains"/>
    <property type="match status" value="1"/>
</dbReference>
<dbReference type="Gene3D" id="2.60.40.10">
    <property type="entry name" value="Immunoglobulins"/>
    <property type="match status" value="1"/>
</dbReference>
<sequence>MKTIGKYLIRARKQKGLSIRQLSGATKIRESFLVALEKEKWAQLPEFSVVTGFVKSVAGALDMSREQAVAVLRRDYPPRKLEESRRSELTPEFRISPQLAFFSGVTLVILVIVGYLVVQYISFVRPPSLSVEVPVDNQVVLTRELAVYGKTNASTTVIVNTQPALVADDGAFATTIEINEDTTKVEVVATSRAGKETRITRTIKPELEN</sequence>
<dbReference type="Pfam" id="PF09136">
    <property type="entry name" value="Glucodextran_B"/>
    <property type="match status" value="1"/>
</dbReference>
<gene>
    <name evidence="2" type="ORF">A2803_04405</name>
</gene>
<keyword evidence="1" id="KW-1133">Transmembrane helix</keyword>
<keyword evidence="1" id="KW-0812">Transmembrane</keyword>
<dbReference type="Pfam" id="PF13413">
    <property type="entry name" value="HTH_25"/>
    <property type="match status" value="1"/>
</dbReference>
<dbReference type="PANTHER" id="PTHR34475:SF1">
    <property type="entry name" value="CYTOSKELETON PROTEIN RODZ"/>
    <property type="match status" value="1"/>
</dbReference>
<evidence type="ECO:0000313" key="3">
    <source>
        <dbReference type="Proteomes" id="UP000178870"/>
    </source>
</evidence>
<dbReference type="GO" id="GO:0003677">
    <property type="term" value="F:DNA binding"/>
    <property type="evidence" value="ECO:0007669"/>
    <property type="project" value="InterPro"/>
</dbReference>
<dbReference type="CDD" id="cd00093">
    <property type="entry name" value="HTH_XRE"/>
    <property type="match status" value="1"/>
</dbReference>
<dbReference type="PANTHER" id="PTHR34475">
    <property type="match status" value="1"/>
</dbReference>
<accession>A0A1F7Z1H1</accession>
<dbReference type="Proteomes" id="UP000178870">
    <property type="component" value="Unassembled WGS sequence"/>
</dbReference>
<protein>
    <recommendedName>
        <fullName evidence="4">HTH cro/C1-type domain-containing protein</fullName>
    </recommendedName>
</protein>
<evidence type="ECO:0008006" key="4">
    <source>
        <dbReference type="Google" id="ProtNLM"/>
    </source>
</evidence>
<reference evidence="2 3" key="1">
    <citation type="journal article" date="2016" name="Nat. Commun.">
        <title>Thousands of microbial genomes shed light on interconnected biogeochemical processes in an aquifer system.</title>
        <authorList>
            <person name="Anantharaman K."/>
            <person name="Brown C.T."/>
            <person name="Hug L.A."/>
            <person name="Sharon I."/>
            <person name="Castelle C.J."/>
            <person name="Probst A.J."/>
            <person name="Thomas B.C."/>
            <person name="Singh A."/>
            <person name="Wilkins M.J."/>
            <person name="Karaoz U."/>
            <person name="Brodie E.L."/>
            <person name="Williams K.H."/>
            <person name="Hubbard S.S."/>
            <person name="Banfield J.F."/>
        </authorList>
    </citation>
    <scope>NUCLEOTIDE SEQUENCE [LARGE SCALE GENOMIC DNA]</scope>
</reference>
<proteinExistence type="predicted"/>
<keyword evidence="1" id="KW-0472">Membrane</keyword>